<protein>
    <recommendedName>
        <fullName evidence="3">N-acetylmuramoyl-L-alanine amidase</fullName>
        <ecNumber evidence="3">3.5.1.28</ecNumber>
    </recommendedName>
</protein>
<dbReference type="FunFam" id="3.40.80.10:FF:000003">
    <property type="entry name" value="N-acetylmuramoyl-L-alanine amidase"/>
    <property type="match status" value="1"/>
</dbReference>
<dbReference type="InterPro" id="IPR051206">
    <property type="entry name" value="NAMLAA_amidase_2"/>
</dbReference>
<evidence type="ECO:0000256" key="3">
    <source>
        <dbReference type="ARBA" id="ARBA00011901"/>
    </source>
</evidence>
<dbReference type="GO" id="GO:0008745">
    <property type="term" value="F:N-acetylmuramoyl-L-alanine amidase activity"/>
    <property type="evidence" value="ECO:0007669"/>
    <property type="project" value="UniProtKB-EC"/>
</dbReference>
<evidence type="ECO:0000313" key="9">
    <source>
        <dbReference type="Proteomes" id="UP000284676"/>
    </source>
</evidence>
<evidence type="ECO:0000256" key="2">
    <source>
        <dbReference type="ARBA" id="ARBA00007553"/>
    </source>
</evidence>
<evidence type="ECO:0000313" key="8">
    <source>
        <dbReference type="EMBL" id="RHF74861.1"/>
    </source>
</evidence>
<dbReference type="Gene3D" id="3.40.80.10">
    <property type="entry name" value="Peptidoglycan recognition protein-like"/>
    <property type="match status" value="1"/>
</dbReference>
<dbReference type="SMART" id="SM00644">
    <property type="entry name" value="Ami_2"/>
    <property type="match status" value="1"/>
</dbReference>
<dbReference type="GeneID" id="62763493"/>
<dbReference type="EC" id="3.5.1.28" evidence="3"/>
<reference evidence="8 9" key="1">
    <citation type="submission" date="2018-08" db="EMBL/GenBank/DDBJ databases">
        <title>A genome reference for cultivated species of the human gut microbiota.</title>
        <authorList>
            <person name="Zou Y."/>
            <person name="Xue W."/>
            <person name="Luo G."/>
        </authorList>
    </citation>
    <scope>NUCLEOTIDE SEQUENCE [LARGE SCALE GENOMIC DNA]</scope>
    <source>
        <strain evidence="8 9">AM25-1</strain>
    </source>
</reference>
<evidence type="ECO:0000256" key="6">
    <source>
        <dbReference type="SAM" id="SignalP"/>
    </source>
</evidence>
<accession>A0A414Q232</accession>
<dbReference type="EMBL" id="QRHL01000001">
    <property type="protein sequence ID" value="RHF74861.1"/>
    <property type="molecule type" value="Genomic_DNA"/>
</dbReference>
<dbReference type="Proteomes" id="UP000284676">
    <property type="component" value="Unassembled WGS sequence"/>
</dbReference>
<feature type="chain" id="PRO_5019501117" description="N-acetylmuramoyl-L-alanine amidase" evidence="6">
    <location>
        <begin position="23"/>
        <end position="275"/>
    </location>
</feature>
<dbReference type="SUPFAM" id="SSF55846">
    <property type="entry name" value="N-acetylmuramoyl-L-alanine amidase-like"/>
    <property type="match status" value="1"/>
</dbReference>
<dbReference type="AlphaFoldDB" id="A0A414Q232"/>
<dbReference type="GO" id="GO:0009253">
    <property type="term" value="P:peptidoglycan catabolic process"/>
    <property type="evidence" value="ECO:0007669"/>
    <property type="project" value="InterPro"/>
</dbReference>
<comment type="catalytic activity">
    <reaction evidence="1">
        <text>Hydrolyzes the link between N-acetylmuramoyl residues and L-amino acid residues in certain cell-wall glycopeptides.</text>
        <dbReference type="EC" id="3.5.1.28"/>
    </reaction>
</comment>
<dbReference type="Pfam" id="PF01471">
    <property type="entry name" value="PG_binding_1"/>
    <property type="match status" value="1"/>
</dbReference>
<dbReference type="PANTHER" id="PTHR30417">
    <property type="entry name" value="N-ACETYLMURAMOYL-L-ALANINE AMIDASE AMID"/>
    <property type="match status" value="1"/>
</dbReference>
<keyword evidence="5" id="KW-0961">Cell wall biogenesis/degradation</keyword>
<dbReference type="GO" id="GO:0009254">
    <property type="term" value="P:peptidoglycan turnover"/>
    <property type="evidence" value="ECO:0007669"/>
    <property type="project" value="TreeGrafter"/>
</dbReference>
<comment type="caution">
    <text evidence="8">The sequence shown here is derived from an EMBL/GenBank/DDBJ whole genome shotgun (WGS) entry which is preliminary data.</text>
</comment>
<dbReference type="Gene3D" id="1.10.101.10">
    <property type="entry name" value="PGBD-like superfamily/PGBD"/>
    <property type="match status" value="1"/>
</dbReference>
<gene>
    <name evidence="8" type="ORF">DW663_00280</name>
</gene>
<dbReference type="PANTHER" id="PTHR30417:SF1">
    <property type="entry name" value="N-ACETYLMURAMOYL-L-ALANINE AMIDASE AMID"/>
    <property type="match status" value="1"/>
</dbReference>
<organism evidence="8 9">
    <name type="scientific">Fusobacterium mortiferum</name>
    <dbReference type="NCBI Taxonomy" id="850"/>
    <lineage>
        <taxon>Bacteria</taxon>
        <taxon>Fusobacteriati</taxon>
        <taxon>Fusobacteriota</taxon>
        <taxon>Fusobacteriia</taxon>
        <taxon>Fusobacteriales</taxon>
        <taxon>Fusobacteriaceae</taxon>
        <taxon>Fusobacterium</taxon>
    </lineage>
</organism>
<evidence type="ECO:0000256" key="4">
    <source>
        <dbReference type="ARBA" id="ARBA00022801"/>
    </source>
</evidence>
<keyword evidence="6" id="KW-0732">Signal</keyword>
<dbReference type="InterPro" id="IPR036505">
    <property type="entry name" value="Amidase/PGRP_sf"/>
</dbReference>
<dbReference type="Pfam" id="PF01510">
    <property type="entry name" value="Amidase_2"/>
    <property type="match status" value="1"/>
</dbReference>
<evidence type="ECO:0000259" key="7">
    <source>
        <dbReference type="SMART" id="SM00644"/>
    </source>
</evidence>
<comment type="similarity">
    <text evidence="2">Belongs to the N-acetylmuramoyl-L-alanine amidase 2 family.</text>
</comment>
<dbReference type="InterPro" id="IPR002477">
    <property type="entry name" value="Peptidoglycan-bd-like"/>
</dbReference>
<feature type="signal peptide" evidence="6">
    <location>
        <begin position="1"/>
        <end position="22"/>
    </location>
</feature>
<sequence>MKKYSKVLILLVLLLSSCTSINYSIDNKKFSSKGQNERIKYIIIHYTATTDEVSVRALTKGNVSSHYLITSKDEEPIYNLVSLDKRAWHAGLSEFGDRRNLNDTSIGIEIVNLGIKSYDETEKKYGFFIPEDKYIEFEEGQIKKLAFLLKELIKKYNIKPKDILGHSDIAPTRKIDPGAKFPWERLYKEYGIGAWYDEKDKIFFMNEKLYLVTPISEIKKDLRKYGYKINNTDEWDEESRRVVYSFQAHFNSKNLSGMMDLETFAILKALNRKYR</sequence>
<evidence type="ECO:0000256" key="1">
    <source>
        <dbReference type="ARBA" id="ARBA00001561"/>
    </source>
</evidence>
<dbReference type="CDD" id="cd06583">
    <property type="entry name" value="PGRP"/>
    <property type="match status" value="1"/>
</dbReference>
<keyword evidence="4" id="KW-0378">Hydrolase</keyword>
<dbReference type="PROSITE" id="PS51257">
    <property type="entry name" value="PROKAR_LIPOPROTEIN"/>
    <property type="match status" value="1"/>
</dbReference>
<proteinExistence type="inferred from homology"/>
<dbReference type="InterPro" id="IPR036366">
    <property type="entry name" value="PGBDSf"/>
</dbReference>
<dbReference type="GO" id="GO:0071555">
    <property type="term" value="P:cell wall organization"/>
    <property type="evidence" value="ECO:0007669"/>
    <property type="project" value="UniProtKB-KW"/>
</dbReference>
<dbReference type="SUPFAM" id="SSF47090">
    <property type="entry name" value="PGBD-like"/>
    <property type="match status" value="1"/>
</dbReference>
<dbReference type="RefSeq" id="WP_005884838.1">
    <property type="nucleotide sequence ID" value="NZ_CABMMQ010000001.1"/>
</dbReference>
<evidence type="ECO:0000256" key="5">
    <source>
        <dbReference type="ARBA" id="ARBA00023316"/>
    </source>
</evidence>
<name>A0A414Q232_FUSMR</name>
<dbReference type="InterPro" id="IPR036365">
    <property type="entry name" value="PGBD-like_sf"/>
</dbReference>
<dbReference type="InterPro" id="IPR002502">
    <property type="entry name" value="Amidase_domain"/>
</dbReference>
<feature type="domain" description="N-acetylmuramoyl-L-alanine amidase" evidence="7">
    <location>
        <begin position="27"/>
        <end position="178"/>
    </location>
</feature>